<proteinExistence type="predicted"/>
<dbReference type="EMBL" id="LPHD01000049">
    <property type="protein sequence ID" value="KWA83910.1"/>
    <property type="molecule type" value="Genomic_DNA"/>
</dbReference>
<keyword evidence="1" id="KW-0812">Transmembrane</keyword>
<keyword evidence="1" id="KW-0472">Membrane</keyword>
<evidence type="ECO:0000256" key="1">
    <source>
        <dbReference type="SAM" id="Phobius"/>
    </source>
</evidence>
<evidence type="ECO:0000313" key="3">
    <source>
        <dbReference type="Proteomes" id="UP000060630"/>
    </source>
</evidence>
<reference evidence="2 3" key="1">
    <citation type="submission" date="2015-11" db="EMBL/GenBank/DDBJ databases">
        <title>Expanding the genomic diversity of Burkholderia species for the development of highly accurate diagnostics.</title>
        <authorList>
            <person name="Sahl J."/>
            <person name="Keim P."/>
            <person name="Wagner D."/>
        </authorList>
    </citation>
    <scope>NUCLEOTIDE SEQUENCE [LARGE SCALE GENOMIC DNA]</scope>
    <source>
        <strain evidence="2 3">MSMB2087WGS</strain>
    </source>
</reference>
<feature type="transmembrane region" description="Helical" evidence="1">
    <location>
        <begin position="20"/>
        <end position="48"/>
    </location>
</feature>
<organism evidence="2 3">
    <name type="scientific">Burkholderia ubonensis</name>
    <dbReference type="NCBI Taxonomy" id="101571"/>
    <lineage>
        <taxon>Bacteria</taxon>
        <taxon>Pseudomonadati</taxon>
        <taxon>Pseudomonadota</taxon>
        <taxon>Betaproteobacteria</taxon>
        <taxon>Burkholderiales</taxon>
        <taxon>Burkholderiaceae</taxon>
        <taxon>Burkholderia</taxon>
        <taxon>Burkholderia cepacia complex</taxon>
    </lineage>
</organism>
<keyword evidence="1" id="KW-1133">Transmembrane helix</keyword>
<evidence type="ECO:0000313" key="2">
    <source>
        <dbReference type="EMBL" id="KWA83910.1"/>
    </source>
</evidence>
<dbReference type="Proteomes" id="UP000060630">
    <property type="component" value="Unassembled WGS sequence"/>
</dbReference>
<sequence>MEDIKMKSELIWEHISHWFLSYVLLILFGGFLTSFVLIAGGGTLAVYVFDAPTGPLRTDIAVVLYGMVTFFLFHGVTRCWFLREALTEWEGMRQMHRDAVARLQNKPFVRARA</sequence>
<gene>
    <name evidence="2" type="ORF">WL29_21325</name>
</gene>
<feature type="transmembrane region" description="Helical" evidence="1">
    <location>
        <begin position="60"/>
        <end position="81"/>
    </location>
</feature>
<dbReference type="AlphaFoldDB" id="A0A125DMC1"/>
<accession>A0A125DMC1</accession>
<protein>
    <submittedName>
        <fullName evidence="2">Uncharacterized protein</fullName>
    </submittedName>
</protein>
<name>A0A125DMC1_9BURK</name>
<comment type="caution">
    <text evidence="2">The sequence shown here is derived from an EMBL/GenBank/DDBJ whole genome shotgun (WGS) entry which is preliminary data.</text>
</comment>